<dbReference type="CDD" id="cd12501">
    <property type="entry name" value="RRM_EcDbpA_like"/>
    <property type="match status" value="1"/>
</dbReference>
<keyword evidence="4 11" id="KW-0378">Hydrolase</keyword>
<evidence type="ECO:0000256" key="1">
    <source>
        <dbReference type="ARBA" id="ARBA00012552"/>
    </source>
</evidence>
<dbReference type="GO" id="GO:0003724">
    <property type="term" value="F:RNA helicase activity"/>
    <property type="evidence" value="ECO:0007669"/>
    <property type="project" value="UniProtKB-EC"/>
</dbReference>
<dbReference type="InterPro" id="IPR044742">
    <property type="entry name" value="DEAD/DEAH_RhlB"/>
</dbReference>
<evidence type="ECO:0000256" key="5">
    <source>
        <dbReference type="ARBA" id="ARBA00022806"/>
    </source>
</evidence>
<dbReference type="GO" id="GO:0009266">
    <property type="term" value="P:response to temperature stimulus"/>
    <property type="evidence" value="ECO:0007669"/>
    <property type="project" value="UniProtKB-ARBA"/>
</dbReference>
<proteinExistence type="inferred from homology"/>
<evidence type="ECO:0000256" key="2">
    <source>
        <dbReference type="ARBA" id="ARBA00022490"/>
    </source>
</evidence>
<comment type="catalytic activity">
    <reaction evidence="8">
        <text>ATP + H2O = ADP + phosphate + H(+)</text>
        <dbReference type="Rhea" id="RHEA:13065"/>
        <dbReference type="ChEBI" id="CHEBI:15377"/>
        <dbReference type="ChEBI" id="CHEBI:15378"/>
        <dbReference type="ChEBI" id="CHEBI:30616"/>
        <dbReference type="ChEBI" id="CHEBI:43474"/>
        <dbReference type="ChEBI" id="CHEBI:456216"/>
        <dbReference type="EC" id="3.6.4.13"/>
    </reaction>
</comment>
<keyword evidence="2" id="KW-0963">Cytoplasm</keyword>
<evidence type="ECO:0000256" key="8">
    <source>
        <dbReference type="ARBA" id="ARBA00047984"/>
    </source>
</evidence>
<organism evidence="15 16">
    <name type="scientific">Endozoicomonas montiporae</name>
    <dbReference type="NCBI Taxonomy" id="1027273"/>
    <lineage>
        <taxon>Bacteria</taxon>
        <taxon>Pseudomonadati</taxon>
        <taxon>Pseudomonadota</taxon>
        <taxon>Gammaproteobacteria</taxon>
        <taxon>Oceanospirillales</taxon>
        <taxon>Endozoicomonadaceae</taxon>
        <taxon>Endozoicomonas</taxon>
    </lineage>
</organism>
<dbReference type="PROSITE" id="PS51192">
    <property type="entry name" value="HELICASE_ATP_BIND_1"/>
    <property type="match status" value="1"/>
</dbReference>
<dbReference type="Gene3D" id="3.40.50.300">
    <property type="entry name" value="P-loop containing nucleotide triphosphate hydrolases"/>
    <property type="match status" value="2"/>
</dbReference>
<dbReference type="Pfam" id="PF00271">
    <property type="entry name" value="Helicase_C"/>
    <property type="match status" value="1"/>
</dbReference>
<name>A0A081MYX5_9GAMM</name>
<dbReference type="NCBIfam" id="NF008744">
    <property type="entry name" value="PRK11776.1"/>
    <property type="match status" value="1"/>
</dbReference>
<dbReference type="FunFam" id="3.40.50.300:FF:000108">
    <property type="entry name" value="ATP-dependent RNA helicase RhlE"/>
    <property type="match status" value="1"/>
</dbReference>
<dbReference type="InterPro" id="IPR005580">
    <property type="entry name" value="DbpA/CsdA_RNA-bd_dom"/>
</dbReference>
<dbReference type="RefSeq" id="WP_034879636.1">
    <property type="nucleotide sequence ID" value="NZ_JOKG01000007.1"/>
</dbReference>
<sequence length="459" mass="50783">MSQALFSSLPLPPALLDNLKTIGYREMTTIQQQSLPLALDGKDLIAKAKTGSGKTAAFSIPMLTKIRQRYFGCQALVLCPTRELATQVANEIRKLARYQQNIKVVTLCGGQPIGPQIGSLAHGAHIIVGTPGRIQDHLRKRTLSLEKVSTLVLDEADRMLDMGFIDAIENIIDHTPNYRQTLLFSATYPKGIRQLSDRFQHEPEEVTVESVHSHQHIAQAFYQAEHHEKPAVLHKLLAHHQPASCVIFCNTKQTCKDVGVELYNLGYKPLVLHGDMDQKERDQMLVRFSNQSSNILIATDVAARGLDIDDLACVINYDLSRDPEVHVHRIGRTGRAGKDGLAFSLFTSKERYKLERIEDILKAELVQSDAGQLPSPKADAPKAPMATLAIDGGRKNKVRPGDILGALTGDAGIAGDQVGKINIFDFVAYVAVKRESARQALSRLEKGKIKGRKFKVRRI</sequence>
<dbReference type="SMART" id="SM00487">
    <property type="entry name" value="DEXDc"/>
    <property type="match status" value="1"/>
</dbReference>
<dbReference type="Pfam" id="PF00270">
    <property type="entry name" value="DEAD"/>
    <property type="match status" value="1"/>
</dbReference>
<evidence type="ECO:0000256" key="10">
    <source>
        <dbReference type="PROSITE-ProRule" id="PRU00552"/>
    </source>
</evidence>
<evidence type="ECO:0000256" key="3">
    <source>
        <dbReference type="ARBA" id="ARBA00022741"/>
    </source>
</evidence>
<evidence type="ECO:0000256" key="4">
    <source>
        <dbReference type="ARBA" id="ARBA00022801"/>
    </source>
</evidence>
<dbReference type="InterPro" id="IPR000629">
    <property type="entry name" value="RNA-helicase_DEAD-box_CS"/>
</dbReference>
<keyword evidence="6 11" id="KW-0067">ATP-binding</keyword>
<feature type="domain" description="DEAD-box RNA helicase Q" evidence="14">
    <location>
        <begin position="4"/>
        <end position="32"/>
    </location>
</feature>
<dbReference type="PROSITE" id="PS00039">
    <property type="entry name" value="DEAD_ATP_HELICASE"/>
    <property type="match status" value="1"/>
</dbReference>
<feature type="domain" description="Helicase ATP-binding" evidence="12">
    <location>
        <begin position="35"/>
        <end position="206"/>
    </location>
</feature>
<evidence type="ECO:0000259" key="14">
    <source>
        <dbReference type="PROSITE" id="PS51195"/>
    </source>
</evidence>
<dbReference type="Pfam" id="PF03880">
    <property type="entry name" value="DbpA"/>
    <property type="match status" value="1"/>
</dbReference>
<evidence type="ECO:0000256" key="11">
    <source>
        <dbReference type="RuleBase" id="RU000492"/>
    </source>
</evidence>
<feature type="domain" description="Helicase C-terminal" evidence="13">
    <location>
        <begin position="231"/>
        <end position="377"/>
    </location>
</feature>
<dbReference type="AlphaFoldDB" id="A0A081MYX5"/>
<dbReference type="SUPFAM" id="SSF52540">
    <property type="entry name" value="P-loop containing nucleoside triphosphate hydrolases"/>
    <property type="match status" value="1"/>
</dbReference>
<accession>A0A081MYX5</accession>
<comment type="similarity">
    <text evidence="7 11">Belongs to the DEAD box helicase family.</text>
</comment>
<dbReference type="EC" id="3.6.4.13" evidence="1"/>
<feature type="short sequence motif" description="Q motif" evidence="10">
    <location>
        <begin position="4"/>
        <end position="32"/>
    </location>
</feature>
<dbReference type="InterPro" id="IPR012677">
    <property type="entry name" value="Nucleotide-bd_a/b_plait_sf"/>
</dbReference>
<protein>
    <recommendedName>
        <fullName evidence="9">DEAD-box ATP-dependent RNA helicase RhpA</fullName>
        <ecNumber evidence="1">3.6.4.13</ecNumber>
    </recommendedName>
</protein>
<dbReference type="EMBL" id="JOKG01000007">
    <property type="protein sequence ID" value="KEQ11398.1"/>
    <property type="molecule type" value="Genomic_DNA"/>
</dbReference>
<dbReference type="Gene3D" id="3.30.70.330">
    <property type="match status" value="1"/>
</dbReference>
<dbReference type="PANTHER" id="PTHR47959">
    <property type="entry name" value="ATP-DEPENDENT RNA HELICASE RHLE-RELATED"/>
    <property type="match status" value="1"/>
</dbReference>
<evidence type="ECO:0000256" key="6">
    <source>
        <dbReference type="ARBA" id="ARBA00022840"/>
    </source>
</evidence>
<dbReference type="PROSITE" id="PS51194">
    <property type="entry name" value="HELICASE_CTER"/>
    <property type="match status" value="1"/>
</dbReference>
<dbReference type="InterPro" id="IPR027417">
    <property type="entry name" value="P-loop_NTPase"/>
</dbReference>
<dbReference type="GO" id="GO:0005524">
    <property type="term" value="F:ATP binding"/>
    <property type="evidence" value="ECO:0007669"/>
    <property type="project" value="UniProtKB-KW"/>
</dbReference>
<dbReference type="InterPro" id="IPR011545">
    <property type="entry name" value="DEAD/DEAH_box_helicase_dom"/>
</dbReference>
<dbReference type="GO" id="GO:0042255">
    <property type="term" value="P:ribosome assembly"/>
    <property type="evidence" value="ECO:0007669"/>
    <property type="project" value="UniProtKB-ARBA"/>
</dbReference>
<evidence type="ECO:0000313" key="16">
    <source>
        <dbReference type="Proteomes" id="UP000028006"/>
    </source>
</evidence>
<dbReference type="eggNOG" id="COG0513">
    <property type="taxonomic scope" value="Bacteria"/>
</dbReference>
<keyword evidence="5 11" id="KW-0347">Helicase</keyword>
<dbReference type="SMART" id="SM00490">
    <property type="entry name" value="HELICc"/>
    <property type="match status" value="1"/>
</dbReference>
<dbReference type="PANTHER" id="PTHR47959:SF1">
    <property type="entry name" value="ATP-DEPENDENT RNA HELICASE DBPA"/>
    <property type="match status" value="1"/>
</dbReference>
<evidence type="ECO:0000259" key="13">
    <source>
        <dbReference type="PROSITE" id="PS51194"/>
    </source>
</evidence>
<dbReference type="InterPro" id="IPR001650">
    <property type="entry name" value="Helicase_C-like"/>
</dbReference>
<dbReference type="GO" id="GO:0005829">
    <property type="term" value="C:cytosol"/>
    <property type="evidence" value="ECO:0007669"/>
    <property type="project" value="TreeGrafter"/>
</dbReference>
<dbReference type="InterPro" id="IPR014001">
    <property type="entry name" value="Helicase_ATP-bd"/>
</dbReference>
<dbReference type="Proteomes" id="UP000028006">
    <property type="component" value="Unassembled WGS sequence"/>
</dbReference>
<keyword evidence="16" id="KW-1185">Reference proteome</keyword>
<dbReference type="GO" id="GO:0003676">
    <property type="term" value="F:nucleic acid binding"/>
    <property type="evidence" value="ECO:0007669"/>
    <property type="project" value="InterPro"/>
</dbReference>
<evidence type="ECO:0000256" key="9">
    <source>
        <dbReference type="ARBA" id="ARBA00074363"/>
    </source>
</evidence>
<comment type="caution">
    <text evidence="15">The sequence shown here is derived from an EMBL/GenBank/DDBJ whole genome shotgun (WGS) entry which is preliminary data.</text>
</comment>
<dbReference type="CDD" id="cd00268">
    <property type="entry name" value="DEADc"/>
    <property type="match status" value="1"/>
</dbReference>
<dbReference type="GO" id="GO:0016787">
    <property type="term" value="F:hydrolase activity"/>
    <property type="evidence" value="ECO:0007669"/>
    <property type="project" value="UniProtKB-KW"/>
</dbReference>
<keyword evidence="3 11" id="KW-0547">Nucleotide-binding</keyword>
<gene>
    <name evidence="15" type="ORF">GZ77_25135</name>
</gene>
<dbReference type="CDD" id="cd18787">
    <property type="entry name" value="SF2_C_DEAD"/>
    <property type="match status" value="1"/>
</dbReference>
<dbReference type="InterPro" id="IPR014014">
    <property type="entry name" value="RNA_helicase_DEAD_Q_motif"/>
</dbReference>
<evidence type="ECO:0000256" key="7">
    <source>
        <dbReference type="ARBA" id="ARBA00038437"/>
    </source>
</evidence>
<dbReference type="InterPro" id="IPR050079">
    <property type="entry name" value="DEAD_box_RNA_helicase"/>
</dbReference>
<evidence type="ECO:0000313" key="15">
    <source>
        <dbReference type="EMBL" id="KEQ11398.1"/>
    </source>
</evidence>
<evidence type="ECO:0000259" key="12">
    <source>
        <dbReference type="PROSITE" id="PS51192"/>
    </source>
</evidence>
<dbReference type="PROSITE" id="PS51195">
    <property type="entry name" value="Q_MOTIF"/>
    <property type="match status" value="1"/>
</dbReference>
<reference evidence="15 16" key="1">
    <citation type="submission" date="2014-06" db="EMBL/GenBank/DDBJ databases">
        <title>Whole Genome Sequences of Three Symbiotic Endozoicomonas Bacteria.</title>
        <authorList>
            <person name="Neave M.J."/>
            <person name="Apprill A."/>
            <person name="Voolstra C.R."/>
        </authorList>
    </citation>
    <scope>NUCLEOTIDE SEQUENCE [LARGE SCALE GENOMIC DNA]</scope>
    <source>
        <strain evidence="15 16">LMG 24815</strain>
    </source>
</reference>